<comment type="caution">
    <text evidence="2">The sequence shown here is derived from an EMBL/GenBank/DDBJ whole genome shotgun (WGS) entry which is preliminary data.</text>
</comment>
<evidence type="ECO:0000313" key="3">
    <source>
        <dbReference type="Proteomes" id="UP001347796"/>
    </source>
</evidence>
<feature type="signal peptide" evidence="1">
    <location>
        <begin position="1"/>
        <end position="20"/>
    </location>
</feature>
<name>A0AAN8JYV4_PATCE</name>
<feature type="chain" id="PRO_5042913360" evidence="1">
    <location>
        <begin position="21"/>
        <end position="278"/>
    </location>
</feature>
<organism evidence="2 3">
    <name type="scientific">Patella caerulea</name>
    <name type="common">Rayed Mediterranean limpet</name>
    <dbReference type="NCBI Taxonomy" id="87958"/>
    <lineage>
        <taxon>Eukaryota</taxon>
        <taxon>Metazoa</taxon>
        <taxon>Spiralia</taxon>
        <taxon>Lophotrochozoa</taxon>
        <taxon>Mollusca</taxon>
        <taxon>Gastropoda</taxon>
        <taxon>Patellogastropoda</taxon>
        <taxon>Patelloidea</taxon>
        <taxon>Patellidae</taxon>
        <taxon>Patella</taxon>
    </lineage>
</organism>
<keyword evidence="1" id="KW-0732">Signal</keyword>
<proteinExistence type="predicted"/>
<dbReference type="AlphaFoldDB" id="A0AAN8JYV4"/>
<sequence length="278" mass="30773">MMKVVSALIVLVVSISVTQGLFFGNSKKWDGLKVTWGVNPLNSQYFSTLPRTVADATKAGFTKISSDCSNNGKFNGNRYIKGGDYAVVLLFDNQGYIAGQQAGLPTNSNYPSRNIQPPFVADGNHYFMTAYYVNPSTICSKGRSSATFSTQGTGTDLYIQNGTNPSTTIRIPSKQSDMGHTRWVKGKCFPTMGVHYWYELSKNTDCQRMFPVFLLYNNGHLNGFGWAFNTDLSSPRYEHPTQNVFTAFMEEVPTCLASVGTISTMHIYLTSNPIKDIC</sequence>
<dbReference type="EMBL" id="JAZGQO010000006">
    <property type="protein sequence ID" value="KAK6184625.1"/>
    <property type="molecule type" value="Genomic_DNA"/>
</dbReference>
<accession>A0AAN8JYV4</accession>
<dbReference type="Proteomes" id="UP001347796">
    <property type="component" value="Unassembled WGS sequence"/>
</dbReference>
<evidence type="ECO:0000256" key="1">
    <source>
        <dbReference type="SAM" id="SignalP"/>
    </source>
</evidence>
<gene>
    <name evidence="2" type="ORF">SNE40_007062</name>
</gene>
<keyword evidence="3" id="KW-1185">Reference proteome</keyword>
<reference evidence="2 3" key="1">
    <citation type="submission" date="2024-01" db="EMBL/GenBank/DDBJ databases">
        <title>The genome of the rayed Mediterranean limpet Patella caerulea (Linnaeus, 1758).</title>
        <authorList>
            <person name="Anh-Thu Weber A."/>
            <person name="Halstead-Nussloch G."/>
        </authorList>
    </citation>
    <scope>NUCLEOTIDE SEQUENCE [LARGE SCALE GENOMIC DNA]</scope>
    <source>
        <strain evidence="2">AATW-2023a</strain>
        <tissue evidence="2">Whole specimen</tissue>
    </source>
</reference>
<protein>
    <submittedName>
        <fullName evidence="2">Uncharacterized protein</fullName>
    </submittedName>
</protein>
<evidence type="ECO:0000313" key="2">
    <source>
        <dbReference type="EMBL" id="KAK6184625.1"/>
    </source>
</evidence>